<organism evidence="1 2">
    <name type="scientific">Knipowitschia caucasica</name>
    <name type="common">Caucasian dwarf goby</name>
    <name type="synonym">Pomatoschistus caucasicus</name>
    <dbReference type="NCBI Taxonomy" id="637954"/>
    <lineage>
        <taxon>Eukaryota</taxon>
        <taxon>Metazoa</taxon>
        <taxon>Chordata</taxon>
        <taxon>Craniata</taxon>
        <taxon>Vertebrata</taxon>
        <taxon>Euteleostomi</taxon>
        <taxon>Actinopterygii</taxon>
        <taxon>Neopterygii</taxon>
        <taxon>Teleostei</taxon>
        <taxon>Neoteleostei</taxon>
        <taxon>Acanthomorphata</taxon>
        <taxon>Gobiaria</taxon>
        <taxon>Gobiiformes</taxon>
        <taxon>Gobioidei</taxon>
        <taxon>Gobiidae</taxon>
        <taxon>Gobiinae</taxon>
        <taxon>Knipowitschia</taxon>
    </lineage>
</organism>
<keyword evidence="2" id="KW-1185">Reference proteome</keyword>
<evidence type="ECO:0000313" key="2">
    <source>
        <dbReference type="Proteomes" id="UP001497482"/>
    </source>
</evidence>
<dbReference type="Proteomes" id="UP001497482">
    <property type="component" value="Chromosome 22"/>
</dbReference>
<sequence>MFANAAAKYGLEDSLETHQKSRGRRETTSVEELFSCQHGCRLEGGWLPWLGKRGGNAWDVDKAMEMPGPLTMTAAEIPSGSVCAAQAGAEDEVCNGIRAVVHLRHVSLEPVEDAGEWGDIDGCVPLTLVVCKTSCD</sequence>
<gene>
    <name evidence="1" type="ORF">KC01_LOCUS26314</name>
</gene>
<reference evidence="1 2" key="1">
    <citation type="submission" date="2024-04" db="EMBL/GenBank/DDBJ databases">
        <authorList>
            <person name="Waldvogel A.-M."/>
            <person name="Schoenle A."/>
        </authorList>
    </citation>
    <scope>NUCLEOTIDE SEQUENCE [LARGE SCALE GENOMIC DNA]</scope>
</reference>
<accession>A0AAV2L8L3</accession>
<dbReference type="EMBL" id="OZ035844">
    <property type="protein sequence ID" value="CAL1597831.1"/>
    <property type="molecule type" value="Genomic_DNA"/>
</dbReference>
<proteinExistence type="predicted"/>
<protein>
    <submittedName>
        <fullName evidence="1">Uncharacterized protein</fullName>
    </submittedName>
</protein>
<dbReference type="AlphaFoldDB" id="A0AAV2L8L3"/>
<evidence type="ECO:0000313" key="1">
    <source>
        <dbReference type="EMBL" id="CAL1597831.1"/>
    </source>
</evidence>
<name>A0AAV2L8L3_KNICA</name>